<gene>
    <name evidence="1" type="ORF">PR001_g14804</name>
</gene>
<name>A0A6A3LAY2_9STRA</name>
<proteinExistence type="predicted"/>
<sequence length="54" mass="5745">MEHTIKEKGILAGESGPDKIASVFNMDQTAVIIGMVGKTTIDFVINPTIDVVAK</sequence>
<accession>A0A6A3LAY2</accession>
<evidence type="ECO:0000313" key="2">
    <source>
        <dbReference type="Proteomes" id="UP000429607"/>
    </source>
</evidence>
<protein>
    <submittedName>
        <fullName evidence="1">Uncharacterized protein</fullName>
    </submittedName>
</protein>
<organism evidence="1 2">
    <name type="scientific">Phytophthora rubi</name>
    <dbReference type="NCBI Taxonomy" id="129364"/>
    <lineage>
        <taxon>Eukaryota</taxon>
        <taxon>Sar</taxon>
        <taxon>Stramenopiles</taxon>
        <taxon>Oomycota</taxon>
        <taxon>Peronosporomycetes</taxon>
        <taxon>Peronosporales</taxon>
        <taxon>Peronosporaceae</taxon>
        <taxon>Phytophthora</taxon>
    </lineage>
</organism>
<comment type="caution">
    <text evidence="1">The sequence shown here is derived from an EMBL/GenBank/DDBJ whole genome shotgun (WGS) entry which is preliminary data.</text>
</comment>
<dbReference type="AlphaFoldDB" id="A0A6A3LAY2"/>
<evidence type="ECO:0000313" key="1">
    <source>
        <dbReference type="EMBL" id="KAE9015810.1"/>
    </source>
</evidence>
<reference evidence="1 2" key="1">
    <citation type="submission" date="2018-09" db="EMBL/GenBank/DDBJ databases">
        <title>Genomic investigation of the strawberry pathogen Phytophthora fragariae indicates pathogenicity is determined by transcriptional variation in three key races.</title>
        <authorList>
            <person name="Adams T.M."/>
            <person name="Armitage A.D."/>
            <person name="Sobczyk M.K."/>
            <person name="Bates H.J."/>
            <person name="Dunwell J.M."/>
            <person name="Nellist C.F."/>
            <person name="Harrison R.J."/>
        </authorList>
    </citation>
    <scope>NUCLEOTIDE SEQUENCE [LARGE SCALE GENOMIC DNA]</scope>
    <source>
        <strain evidence="1 2">SCRP249</strain>
    </source>
</reference>
<dbReference type="EMBL" id="QXFV01001081">
    <property type="protein sequence ID" value="KAE9015810.1"/>
    <property type="molecule type" value="Genomic_DNA"/>
</dbReference>
<dbReference type="Proteomes" id="UP000429607">
    <property type="component" value="Unassembled WGS sequence"/>
</dbReference>